<dbReference type="Proteomes" id="UP000887565">
    <property type="component" value="Unplaced"/>
</dbReference>
<sequence>MTDEPRTRQMWPPSTSRTERCKTPSEQTTHRCKQGEKQKTREEAQTLQTHATSHDSHQHKRCNDAPQHSTQSEQTGQVHSTRFHEEAYWRGFRQSPPKLTDYISPLHRDAEIQRRMEALKNLQKDVFKAPLPLPPPMDVEPATSSATSLTPTATSQPPMAPTSTMMTMVTHTMSLPPTVPMSAQSTPQTQPQLVITTRPVLGVARPTSSAPNC</sequence>
<evidence type="ECO:0000256" key="1">
    <source>
        <dbReference type="SAM" id="MobiDB-lite"/>
    </source>
</evidence>
<dbReference type="AlphaFoldDB" id="A0A915KDM8"/>
<evidence type="ECO:0000313" key="2">
    <source>
        <dbReference type="Proteomes" id="UP000887565"/>
    </source>
</evidence>
<dbReference type="WBParaSite" id="nRc.2.0.1.t36898-RA">
    <property type="protein sequence ID" value="nRc.2.0.1.t36898-RA"/>
    <property type="gene ID" value="nRc.2.0.1.g36898"/>
</dbReference>
<keyword evidence="2" id="KW-1185">Reference proteome</keyword>
<proteinExistence type="predicted"/>
<feature type="compositionally biased region" description="Low complexity" evidence="1">
    <location>
        <begin position="141"/>
        <end position="174"/>
    </location>
</feature>
<accession>A0A915KDM8</accession>
<feature type="compositionally biased region" description="Polar residues" evidence="1">
    <location>
        <begin position="181"/>
        <end position="195"/>
    </location>
</feature>
<protein>
    <submittedName>
        <fullName evidence="3">Uncharacterized protein</fullName>
    </submittedName>
</protein>
<feature type="region of interest" description="Disordered" evidence="1">
    <location>
        <begin position="135"/>
        <end position="213"/>
    </location>
</feature>
<feature type="region of interest" description="Disordered" evidence="1">
    <location>
        <begin position="1"/>
        <end position="80"/>
    </location>
</feature>
<organism evidence="2 3">
    <name type="scientific">Romanomermis culicivorax</name>
    <name type="common">Nematode worm</name>
    <dbReference type="NCBI Taxonomy" id="13658"/>
    <lineage>
        <taxon>Eukaryota</taxon>
        <taxon>Metazoa</taxon>
        <taxon>Ecdysozoa</taxon>
        <taxon>Nematoda</taxon>
        <taxon>Enoplea</taxon>
        <taxon>Dorylaimia</taxon>
        <taxon>Mermithida</taxon>
        <taxon>Mermithoidea</taxon>
        <taxon>Mermithidae</taxon>
        <taxon>Romanomermis</taxon>
    </lineage>
</organism>
<evidence type="ECO:0000313" key="3">
    <source>
        <dbReference type="WBParaSite" id="nRc.2.0.1.t36898-RA"/>
    </source>
</evidence>
<feature type="compositionally biased region" description="Basic and acidic residues" evidence="1">
    <location>
        <begin position="33"/>
        <end position="44"/>
    </location>
</feature>
<name>A0A915KDM8_ROMCU</name>
<reference evidence="3" key="1">
    <citation type="submission" date="2022-11" db="UniProtKB">
        <authorList>
            <consortium name="WormBaseParasite"/>
        </authorList>
    </citation>
    <scope>IDENTIFICATION</scope>
</reference>
<feature type="compositionally biased region" description="Polar residues" evidence="1">
    <location>
        <begin position="66"/>
        <end position="80"/>
    </location>
</feature>